<reference evidence="2" key="1">
    <citation type="submission" date="2017-02" db="UniProtKB">
        <authorList>
            <consortium name="WormBaseParasite"/>
        </authorList>
    </citation>
    <scope>IDENTIFICATION</scope>
</reference>
<proteinExistence type="predicted"/>
<organism evidence="1 2">
    <name type="scientific">Ascaris lumbricoides</name>
    <name type="common">Giant roundworm</name>
    <dbReference type="NCBI Taxonomy" id="6252"/>
    <lineage>
        <taxon>Eukaryota</taxon>
        <taxon>Metazoa</taxon>
        <taxon>Ecdysozoa</taxon>
        <taxon>Nematoda</taxon>
        <taxon>Chromadorea</taxon>
        <taxon>Rhabditida</taxon>
        <taxon>Spirurina</taxon>
        <taxon>Ascaridomorpha</taxon>
        <taxon>Ascaridoidea</taxon>
        <taxon>Ascarididae</taxon>
        <taxon>Ascaris</taxon>
    </lineage>
</organism>
<sequence length="164" mass="18963">MESSSDYVSTHCDTEVCVKRIPLHYVLEFSRSTGELSNWHTGPLIWYGQNSIDECMRTAGYLLCCVFTVSGRIFVPEKRRRILMESSSDYVSTHRDTEVCVKRIPLHYVLEFSRSTGELSNWHTGPLIWHGQNSIDECMRTAGYLLCCVFTVSGRIFVPEKRRR</sequence>
<keyword evidence="1" id="KW-1185">Reference proteome</keyword>
<protein>
    <submittedName>
        <fullName evidence="2">ORF4</fullName>
    </submittedName>
</protein>
<dbReference type="Proteomes" id="UP000036681">
    <property type="component" value="Unplaced"/>
</dbReference>
<dbReference type="WBParaSite" id="ALUE_0002238101-mRNA-1">
    <property type="protein sequence ID" value="ALUE_0002238101-mRNA-1"/>
    <property type="gene ID" value="ALUE_0002238101"/>
</dbReference>
<name>A0A0M3IUF3_ASCLU</name>
<accession>A0A0M3IUF3</accession>
<evidence type="ECO:0000313" key="1">
    <source>
        <dbReference type="Proteomes" id="UP000036681"/>
    </source>
</evidence>
<dbReference type="AlphaFoldDB" id="A0A0M3IUF3"/>
<evidence type="ECO:0000313" key="2">
    <source>
        <dbReference type="WBParaSite" id="ALUE_0002238101-mRNA-1"/>
    </source>
</evidence>